<dbReference type="InterPro" id="IPR029028">
    <property type="entry name" value="Alpha/beta_knot_MTases"/>
</dbReference>
<protein>
    <submittedName>
        <fullName evidence="6">23S rRNA (Guanosine-2'-O-)-methyltransferase RlmB</fullName>
        <ecNumber evidence="6">2.1.1.185</ecNumber>
    </submittedName>
</protein>
<dbReference type="PANTHER" id="PTHR43191">
    <property type="entry name" value="RRNA METHYLTRANSFERASE 3"/>
    <property type="match status" value="1"/>
</dbReference>
<dbReference type="Pfam" id="PF00588">
    <property type="entry name" value="SpoU_methylase"/>
    <property type="match status" value="1"/>
</dbReference>
<dbReference type="PANTHER" id="PTHR43191:SF2">
    <property type="entry name" value="RRNA METHYLTRANSFERASE 3, MITOCHONDRIAL"/>
    <property type="match status" value="1"/>
</dbReference>
<dbReference type="GO" id="GO:0003723">
    <property type="term" value="F:RNA binding"/>
    <property type="evidence" value="ECO:0007669"/>
    <property type="project" value="InterPro"/>
</dbReference>
<comment type="caution">
    <text evidence="6">The sequence shown here is derived from an EMBL/GenBank/DDBJ whole genome shotgun (WGS) entry which is preliminary data.</text>
</comment>
<evidence type="ECO:0000259" key="5">
    <source>
        <dbReference type="SMART" id="SM00967"/>
    </source>
</evidence>
<dbReference type="EMBL" id="VSSQ01020135">
    <property type="protein sequence ID" value="MPM64763.1"/>
    <property type="molecule type" value="Genomic_DNA"/>
</dbReference>
<evidence type="ECO:0000256" key="2">
    <source>
        <dbReference type="ARBA" id="ARBA00022603"/>
    </source>
</evidence>
<dbReference type="Gene3D" id="3.30.1330.30">
    <property type="match status" value="1"/>
</dbReference>
<dbReference type="InterPro" id="IPR029064">
    <property type="entry name" value="Ribosomal_eL30-like_sf"/>
</dbReference>
<organism evidence="6">
    <name type="scientific">bioreactor metagenome</name>
    <dbReference type="NCBI Taxonomy" id="1076179"/>
    <lineage>
        <taxon>unclassified sequences</taxon>
        <taxon>metagenomes</taxon>
        <taxon>ecological metagenomes</taxon>
    </lineage>
</organism>
<dbReference type="InterPro" id="IPR029026">
    <property type="entry name" value="tRNA_m1G_MTases_N"/>
</dbReference>
<dbReference type="GO" id="GO:0005737">
    <property type="term" value="C:cytoplasm"/>
    <property type="evidence" value="ECO:0007669"/>
    <property type="project" value="UniProtKB-ARBA"/>
</dbReference>
<keyword evidence="2 6" id="KW-0489">Methyltransferase</keyword>
<dbReference type="Pfam" id="PF22435">
    <property type="entry name" value="MRM3-like_sub_bind"/>
    <property type="match status" value="1"/>
</dbReference>
<dbReference type="InterPro" id="IPR001537">
    <property type="entry name" value="SpoU_MeTrfase"/>
</dbReference>
<dbReference type="SUPFAM" id="SSF75217">
    <property type="entry name" value="alpha/beta knot"/>
    <property type="match status" value="1"/>
</dbReference>
<dbReference type="GO" id="GO:0008173">
    <property type="term" value="F:RNA methyltransferase activity"/>
    <property type="evidence" value="ECO:0007669"/>
    <property type="project" value="InterPro"/>
</dbReference>
<reference evidence="6" key="1">
    <citation type="submission" date="2019-08" db="EMBL/GenBank/DDBJ databases">
        <authorList>
            <person name="Kucharzyk K."/>
            <person name="Murdoch R.W."/>
            <person name="Higgins S."/>
            <person name="Loffler F."/>
        </authorList>
    </citation>
    <scope>NUCLEOTIDE SEQUENCE</scope>
</reference>
<dbReference type="InterPro" id="IPR053888">
    <property type="entry name" value="MRM3-like_sub_bind"/>
</dbReference>
<feature type="domain" description="RNA 2-O ribose methyltransferase substrate binding" evidence="5">
    <location>
        <begin position="66"/>
        <end position="132"/>
    </location>
</feature>
<proteinExistence type="inferred from homology"/>
<dbReference type="GO" id="GO:0032259">
    <property type="term" value="P:methylation"/>
    <property type="evidence" value="ECO:0007669"/>
    <property type="project" value="UniProtKB-KW"/>
</dbReference>
<evidence type="ECO:0000256" key="1">
    <source>
        <dbReference type="ARBA" id="ARBA00007228"/>
    </source>
</evidence>
<evidence type="ECO:0000256" key="4">
    <source>
        <dbReference type="SAM" id="MobiDB-lite"/>
    </source>
</evidence>
<gene>
    <name evidence="6" type="primary">rlmB_35</name>
    <name evidence="6" type="ORF">SDC9_111652</name>
</gene>
<feature type="region of interest" description="Disordered" evidence="4">
    <location>
        <begin position="1"/>
        <end position="27"/>
    </location>
</feature>
<name>A0A645BNB3_9ZZZZ</name>
<dbReference type="EC" id="2.1.1.185" evidence="6"/>
<sequence length="287" mass="30353">MRRLLSSPGINGHARQNNANIPHRTLQHHPRGGFAPVIIESRANERVKEARKLLQRKERKESGLHLIEGEKLVREAIFSGAHVVSCFLEEGYAFSPPESAIAYTVTRPVLESLCESQTPQGVVAVVETPLLVPPAVYPSGLVVVLDGVQDPGNVGTILRSADAFGAAGVLLSPSCADPYSPKTLRAAMGSTYHLPVWQGALAPEIARLKQSGFVALCGDLHGSETLPALASSVALVIGSEGSGVSAEVRALCEGFRLTMRGRAESLNASVAAGVLLYVVSEAMPHQS</sequence>
<dbReference type="GO" id="GO:0006396">
    <property type="term" value="P:RNA processing"/>
    <property type="evidence" value="ECO:0007669"/>
    <property type="project" value="InterPro"/>
</dbReference>
<keyword evidence="3 6" id="KW-0808">Transferase</keyword>
<dbReference type="InterPro" id="IPR051259">
    <property type="entry name" value="rRNA_Methyltransferase"/>
</dbReference>
<dbReference type="Gene3D" id="3.40.1280.10">
    <property type="match status" value="1"/>
</dbReference>
<dbReference type="CDD" id="cd18095">
    <property type="entry name" value="SpoU-like_rRNA-MTase"/>
    <property type="match status" value="1"/>
</dbReference>
<dbReference type="AlphaFoldDB" id="A0A645BNB3"/>
<accession>A0A645BNB3</accession>
<evidence type="ECO:0000313" key="6">
    <source>
        <dbReference type="EMBL" id="MPM64763.1"/>
    </source>
</evidence>
<dbReference type="SMART" id="SM00967">
    <property type="entry name" value="SpoU_sub_bind"/>
    <property type="match status" value="1"/>
</dbReference>
<dbReference type="SUPFAM" id="SSF55315">
    <property type="entry name" value="L30e-like"/>
    <property type="match status" value="1"/>
</dbReference>
<comment type="similarity">
    <text evidence="1">Belongs to the class IV-like SAM-binding methyltransferase superfamily. RNA methyltransferase TrmH family.</text>
</comment>
<dbReference type="InterPro" id="IPR013123">
    <property type="entry name" value="SpoU_subst-bd"/>
</dbReference>
<evidence type="ECO:0000256" key="3">
    <source>
        <dbReference type="ARBA" id="ARBA00022679"/>
    </source>
</evidence>